<evidence type="ECO:0000256" key="1">
    <source>
        <dbReference type="SAM" id="Phobius"/>
    </source>
</evidence>
<feature type="transmembrane region" description="Helical" evidence="1">
    <location>
        <begin position="65"/>
        <end position="88"/>
    </location>
</feature>
<proteinExistence type="predicted"/>
<gene>
    <name evidence="2" type="ORF">A9Y76_25580</name>
</gene>
<organism evidence="2 3">
    <name type="scientific">Ralstonia insidiosa</name>
    <dbReference type="NCBI Taxonomy" id="190721"/>
    <lineage>
        <taxon>Bacteria</taxon>
        <taxon>Pseudomonadati</taxon>
        <taxon>Pseudomonadota</taxon>
        <taxon>Betaproteobacteria</taxon>
        <taxon>Burkholderiales</taxon>
        <taxon>Burkholderiaceae</taxon>
        <taxon>Ralstonia</taxon>
    </lineage>
</organism>
<sequence length="90" mass="9058">MIGRSSDRTKERRWHVALPAVVGALGLMASTLVSHQPAMAVLALTFATVGILGALCQFWSIPPAFLGGAAAAAGGALINSVGNLAGFVSP</sequence>
<keyword evidence="1" id="KW-0472">Membrane</keyword>
<name>A0A192A6C2_9RALS</name>
<feature type="transmembrane region" description="Helical" evidence="1">
    <location>
        <begin position="39"/>
        <end position="58"/>
    </location>
</feature>
<evidence type="ECO:0008006" key="4">
    <source>
        <dbReference type="Google" id="ProtNLM"/>
    </source>
</evidence>
<keyword evidence="1" id="KW-1133">Transmembrane helix</keyword>
<keyword evidence="3" id="KW-1185">Reference proteome</keyword>
<dbReference type="EMBL" id="CP016023">
    <property type="protein sequence ID" value="ANJ75837.1"/>
    <property type="molecule type" value="Genomic_DNA"/>
</dbReference>
<reference evidence="3" key="1">
    <citation type="submission" date="2016-06" db="EMBL/GenBank/DDBJ databases">
        <authorList>
            <person name="Xu Y."/>
            <person name="Nagy A."/>
            <person name="Yan X."/>
            <person name="Kim S.W."/>
            <person name="Haley B."/>
            <person name="Liu N.T."/>
            <person name="Nou X."/>
        </authorList>
    </citation>
    <scope>NUCLEOTIDE SEQUENCE [LARGE SCALE GENOMIC DNA]</scope>
    <source>
        <strain evidence="3">ATCC 49129</strain>
    </source>
</reference>
<dbReference type="InterPro" id="IPR036259">
    <property type="entry name" value="MFS_trans_sf"/>
</dbReference>
<dbReference type="Proteomes" id="UP000078572">
    <property type="component" value="Chromosome 2"/>
</dbReference>
<evidence type="ECO:0000313" key="2">
    <source>
        <dbReference type="EMBL" id="ANJ75837.1"/>
    </source>
</evidence>
<protein>
    <recommendedName>
        <fullName evidence="4">MFS transporter</fullName>
    </recommendedName>
</protein>
<dbReference type="AlphaFoldDB" id="A0A192A6C2"/>
<feature type="transmembrane region" description="Helical" evidence="1">
    <location>
        <begin position="14"/>
        <end position="33"/>
    </location>
</feature>
<dbReference type="SUPFAM" id="SSF103473">
    <property type="entry name" value="MFS general substrate transporter"/>
    <property type="match status" value="1"/>
</dbReference>
<accession>A0A192A6C2</accession>
<keyword evidence="1" id="KW-0812">Transmembrane</keyword>
<evidence type="ECO:0000313" key="3">
    <source>
        <dbReference type="Proteomes" id="UP000078572"/>
    </source>
</evidence>
<dbReference type="STRING" id="190721.ACS15_5564"/>